<dbReference type="EMBL" id="BK014833">
    <property type="protein sequence ID" value="DAD77766.1"/>
    <property type="molecule type" value="Genomic_DNA"/>
</dbReference>
<evidence type="ECO:0000313" key="1">
    <source>
        <dbReference type="EMBL" id="DAD77766.1"/>
    </source>
</evidence>
<protein>
    <submittedName>
        <fullName evidence="1">Toxin SymE, type I toxin-antitoxin system</fullName>
    </submittedName>
</protein>
<reference evidence="1" key="1">
    <citation type="journal article" date="2021" name="Proc. Natl. Acad. Sci. U.S.A.">
        <title>A Catalog of Tens of Thousands of Viruses from Human Metagenomes Reveals Hidden Associations with Chronic Diseases.</title>
        <authorList>
            <person name="Tisza M.J."/>
            <person name="Buck C.B."/>
        </authorList>
    </citation>
    <scope>NUCLEOTIDE SEQUENCE</scope>
    <source>
        <strain evidence="1">CtCL221</strain>
    </source>
</reference>
<organism evidence="1">
    <name type="scientific">Myoviridae sp. ctCL221</name>
    <dbReference type="NCBI Taxonomy" id="2826630"/>
    <lineage>
        <taxon>Viruses</taxon>
        <taxon>Duplodnaviria</taxon>
        <taxon>Heunggongvirae</taxon>
        <taxon>Uroviricota</taxon>
        <taxon>Caudoviricetes</taxon>
    </lineage>
</organism>
<name>A0A8S5M6C7_9CAUD</name>
<proteinExistence type="predicted"/>
<accession>A0A8S5M6C7</accession>
<sequence>MKKKLKIIYSKNGSGNPTAKLSLPLTWLRNMGLNQLNRDVEVICNNDYIKIYPQNFTIYTAIIIYKDKRYEFSNKILNNLIEAITKLNIQSDELIGASVYCQSYTRAEVLDTYIGNNDIYNIVSNILEDRSNWITISQLLASIESYKNML</sequence>